<evidence type="ECO:0000313" key="4">
    <source>
        <dbReference type="Proteomes" id="UP000434409"/>
    </source>
</evidence>
<evidence type="ECO:0000259" key="2">
    <source>
        <dbReference type="Pfam" id="PF02608"/>
    </source>
</evidence>
<dbReference type="Proteomes" id="UP000434409">
    <property type="component" value="Unassembled WGS sequence"/>
</dbReference>
<organism evidence="3 4">
    <name type="scientific">Suipraeoptans intestinalis</name>
    <dbReference type="NCBI Taxonomy" id="2606628"/>
    <lineage>
        <taxon>Bacteria</taxon>
        <taxon>Bacillati</taxon>
        <taxon>Bacillota</taxon>
        <taxon>Clostridia</taxon>
        <taxon>Lachnospirales</taxon>
        <taxon>Lachnospiraceae</taxon>
        <taxon>Suipraeoptans</taxon>
    </lineage>
</organism>
<reference evidence="3 4" key="1">
    <citation type="submission" date="2019-08" db="EMBL/GenBank/DDBJ databases">
        <title>In-depth cultivation of the pig gut microbiome towards novel bacterial diversity and tailored functional studies.</title>
        <authorList>
            <person name="Wylensek D."/>
            <person name="Hitch T.C.A."/>
            <person name="Clavel T."/>
        </authorList>
    </citation>
    <scope>NUCLEOTIDE SEQUENCE [LARGE SCALE GENOMIC DNA]</scope>
    <source>
        <strain evidence="3 4">68-1-5</strain>
    </source>
</reference>
<comment type="caution">
    <text evidence="3">The sequence shown here is derived from an EMBL/GenBank/DDBJ whole genome shotgun (WGS) entry which is preliminary data.</text>
</comment>
<sequence length="640" mass="73622">MSLSEYMKAYKSGKKEYQTRLLKGLHPTVEVLDELLPTRGTLSEVPLGLVQIPMDQIVGTKTKSRSSAFAHNFMPILRENTEFAYKWSRLSDSHEQEGIREPIKAYEYMNRFYVEEGNKRVSVMKHYNVAYTPGTVVRIIPKKTEETENRIYFEFLDFYEAAHMNNIWFSKVGSFPKLQKMVGKQEKEPWTEEERRDFNSAYTRFTTAFQSQNKNQLSVLPGDAFLALLSLYGYAEIRDIGISELKKLIADSWEEFELLEEEKEIDLKMDPAKEKPSIFSRFLPLNETKLKIAFLYDKTPASSAWTYAHELGRQHLEECFADAVETLVFENVTEQTVEEVMEEAIRAGCNLIFTTTPVFVTASVKAAIANPDVRILSCSLNTSHRYIRTYYARMYEAKFLMGALAGLSTEKDRIVYLADYPIYGEIANINAFALGVRMVNPKAKVYLEWFTRKGADPDGYIRQSEADYVSGKDMVIPEANSRMFGVYRKEGTDFANLAMPVWHWGRFYEQLIQTIFDGTWKYDDAPEGTKAINYWWGMSAEVVDVICSGSLPEGTRQLTELLKETIRLGIFHPFTGTFYDQEGVLRGREGDSLSPEEIITMDWLAENIEGEIPDLEELEESFRPVVLQQGLPRKKKEDKS</sequence>
<dbReference type="InterPro" id="IPR003760">
    <property type="entry name" value="PnrA-like"/>
</dbReference>
<dbReference type="PANTHER" id="PTHR43208">
    <property type="entry name" value="ABC TRANSPORTER SUBSTRATE-BINDING PROTEIN"/>
    <property type="match status" value="1"/>
</dbReference>
<keyword evidence="4" id="KW-1185">Reference proteome</keyword>
<evidence type="ECO:0000313" key="3">
    <source>
        <dbReference type="EMBL" id="MSR93052.1"/>
    </source>
</evidence>
<dbReference type="Gene3D" id="3.40.50.2300">
    <property type="match status" value="2"/>
</dbReference>
<proteinExistence type="predicted"/>
<dbReference type="GO" id="GO:0005886">
    <property type="term" value="C:plasma membrane"/>
    <property type="evidence" value="ECO:0007669"/>
    <property type="project" value="InterPro"/>
</dbReference>
<dbReference type="AlphaFoldDB" id="A0A6N7V183"/>
<evidence type="ECO:0000256" key="1">
    <source>
        <dbReference type="ARBA" id="ARBA00022729"/>
    </source>
</evidence>
<dbReference type="PANTHER" id="PTHR43208:SF1">
    <property type="entry name" value="ABC TRANSPORTER SUBSTRATE-BINDING PROTEIN"/>
    <property type="match status" value="1"/>
</dbReference>
<dbReference type="RefSeq" id="WP_154475745.1">
    <property type="nucleotide sequence ID" value="NZ_VULY01000018.1"/>
</dbReference>
<feature type="domain" description="ABC transporter substrate-binding protein PnrA-like" evidence="2">
    <location>
        <begin position="290"/>
        <end position="486"/>
    </location>
</feature>
<gene>
    <name evidence="3" type="ORF">FYJ34_01845</name>
</gene>
<dbReference type="EMBL" id="VULY01000018">
    <property type="protein sequence ID" value="MSR93052.1"/>
    <property type="molecule type" value="Genomic_DNA"/>
</dbReference>
<keyword evidence="1" id="KW-0732">Signal</keyword>
<dbReference type="Pfam" id="PF02608">
    <property type="entry name" value="Bmp"/>
    <property type="match status" value="1"/>
</dbReference>
<protein>
    <submittedName>
        <fullName evidence="3">BMP family ABC transporter substrate-binding protein</fullName>
    </submittedName>
</protein>
<accession>A0A6N7V183</accession>
<name>A0A6N7V183_9FIRM</name>
<dbReference type="InterPro" id="IPR052910">
    <property type="entry name" value="ABC-Purine-Binding"/>
</dbReference>